<comment type="caution">
    <text evidence="3">The sequence shown here is derived from an EMBL/GenBank/DDBJ whole genome shotgun (WGS) entry which is preliminary data.</text>
</comment>
<evidence type="ECO:0000259" key="2">
    <source>
        <dbReference type="PROSITE" id="PS50181"/>
    </source>
</evidence>
<name>A0A9P8N7H7_9HYPO</name>
<protein>
    <submittedName>
        <fullName evidence="3">F-box domain-containing protein</fullName>
    </submittedName>
</protein>
<sequence length="517" mass="57914">MDMEDSASVAAALAARTRTAPILRLPLEVLIRIAAGLTTPELCALRLTCRFVEELLYVTFTREFFTKKQFMMTDFSLQTLVDVSRSRLGLNLRQLHIGLDRFPEGIQRPLADDDRERKFKQRYSDYFTLWNTGAHRTMLAEALRNLANLDEVVLRDFNSAKRSRDGPTAEWTSYGSTTIFNETGVRLSQGATGVWDSGLPLQGCSQVFALLLHALGDAAVYPKGIQVMAHNGSQLRDFAFNVPRFVEPSIAPVLDRLEKLHLSIDLSWRSSLSGWAHGAVVPSRPQSDTRLLRRFLCRTPNLKDLRINEHHDYNPALADFLEWLAAPAPVPDASSAVDDDNPPPVAMSHLENLSLGLMNVAPRTLLHVIRKFAPRLQGLELWKMTLQRPLPPGSDPSDPPRSSFWVDFMNQLKQVPGLDLRHFKAGMLKQTYAHRPKVYFVSFKKRGVTVEYTGPCWKDFFDEVTPLLEVKWPPMVTPENDSSNDQDSEDGSEGSLADEDLADVADGEDDVADGGDA</sequence>
<dbReference type="AlphaFoldDB" id="A0A9P8N7H7"/>
<accession>A0A9P8N7H7</accession>
<dbReference type="InterPro" id="IPR001810">
    <property type="entry name" value="F-box_dom"/>
</dbReference>
<evidence type="ECO:0000313" key="3">
    <source>
        <dbReference type="EMBL" id="KAH0967972.1"/>
    </source>
</evidence>
<evidence type="ECO:0000313" key="4">
    <source>
        <dbReference type="Proteomes" id="UP000824596"/>
    </source>
</evidence>
<feature type="region of interest" description="Disordered" evidence="1">
    <location>
        <begin position="473"/>
        <end position="517"/>
    </location>
</feature>
<feature type="domain" description="F-box" evidence="2">
    <location>
        <begin position="19"/>
        <end position="68"/>
    </location>
</feature>
<evidence type="ECO:0000256" key="1">
    <source>
        <dbReference type="SAM" id="MobiDB-lite"/>
    </source>
</evidence>
<organism evidence="3 4">
    <name type="scientific">Hirsutella rhossiliensis</name>
    <dbReference type="NCBI Taxonomy" id="111463"/>
    <lineage>
        <taxon>Eukaryota</taxon>
        <taxon>Fungi</taxon>
        <taxon>Dikarya</taxon>
        <taxon>Ascomycota</taxon>
        <taxon>Pezizomycotina</taxon>
        <taxon>Sordariomycetes</taxon>
        <taxon>Hypocreomycetidae</taxon>
        <taxon>Hypocreales</taxon>
        <taxon>Ophiocordycipitaceae</taxon>
        <taxon>Hirsutella</taxon>
    </lineage>
</organism>
<dbReference type="EMBL" id="JAIZPD010000001">
    <property type="protein sequence ID" value="KAH0967972.1"/>
    <property type="molecule type" value="Genomic_DNA"/>
</dbReference>
<reference evidence="3" key="1">
    <citation type="submission" date="2021-09" db="EMBL/GenBank/DDBJ databases">
        <title>A high-quality genome of the endoparasitic fungus Hirsutella rhossiliensis with a comparison of Hirsutella genomes reveals transposable elements contributing to genome size variation.</title>
        <authorList>
            <person name="Lin R."/>
            <person name="Jiao Y."/>
            <person name="Sun X."/>
            <person name="Ling J."/>
            <person name="Xie B."/>
            <person name="Cheng X."/>
        </authorList>
    </citation>
    <scope>NUCLEOTIDE SEQUENCE</scope>
    <source>
        <strain evidence="3">HR02</strain>
    </source>
</reference>
<dbReference type="InterPro" id="IPR036047">
    <property type="entry name" value="F-box-like_dom_sf"/>
</dbReference>
<dbReference type="OrthoDB" id="5279008at2759"/>
<proteinExistence type="predicted"/>
<dbReference type="Proteomes" id="UP000824596">
    <property type="component" value="Unassembled WGS sequence"/>
</dbReference>
<dbReference type="GeneID" id="68349743"/>
<dbReference type="RefSeq" id="XP_044725485.1">
    <property type="nucleotide sequence ID" value="XM_044859085.1"/>
</dbReference>
<keyword evidence="4" id="KW-1185">Reference proteome</keyword>
<dbReference type="PROSITE" id="PS50181">
    <property type="entry name" value="FBOX"/>
    <property type="match status" value="1"/>
</dbReference>
<gene>
    <name evidence="3" type="ORF">HRG_00614</name>
</gene>
<feature type="compositionally biased region" description="Acidic residues" evidence="1">
    <location>
        <begin position="482"/>
        <end position="517"/>
    </location>
</feature>
<dbReference type="SUPFAM" id="SSF81383">
    <property type="entry name" value="F-box domain"/>
    <property type="match status" value="1"/>
</dbReference>